<feature type="compositionally biased region" description="Low complexity" evidence="1">
    <location>
        <begin position="348"/>
        <end position="370"/>
    </location>
</feature>
<organism evidence="2 3">
    <name type="scientific">Pseudonocardia nematodicida</name>
    <dbReference type="NCBI Taxonomy" id="1206997"/>
    <lineage>
        <taxon>Bacteria</taxon>
        <taxon>Bacillati</taxon>
        <taxon>Actinomycetota</taxon>
        <taxon>Actinomycetes</taxon>
        <taxon>Pseudonocardiales</taxon>
        <taxon>Pseudonocardiaceae</taxon>
        <taxon>Pseudonocardia</taxon>
    </lineage>
</organism>
<dbReference type="SUPFAM" id="SSF49478">
    <property type="entry name" value="Cna protein B-type domain"/>
    <property type="match status" value="1"/>
</dbReference>
<evidence type="ECO:0000256" key="1">
    <source>
        <dbReference type="SAM" id="MobiDB-lite"/>
    </source>
</evidence>
<feature type="compositionally biased region" description="Basic and acidic residues" evidence="1">
    <location>
        <begin position="29"/>
        <end position="69"/>
    </location>
</feature>
<feature type="compositionally biased region" description="Basic and acidic residues" evidence="1">
    <location>
        <begin position="512"/>
        <end position="525"/>
    </location>
</feature>
<feature type="compositionally biased region" description="Basic and acidic residues" evidence="1">
    <location>
        <begin position="266"/>
        <end position="280"/>
    </location>
</feature>
<feature type="compositionally biased region" description="Basic and acidic residues" evidence="1">
    <location>
        <begin position="124"/>
        <end position="149"/>
    </location>
</feature>
<protein>
    <submittedName>
        <fullName evidence="2">Carboxypeptidase regulatory-like domain-containing protein</fullName>
    </submittedName>
</protein>
<dbReference type="Pfam" id="PF13620">
    <property type="entry name" value="CarboxypepD_reg"/>
    <property type="match status" value="1"/>
</dbReference>
<feature type="compositionally biased region" description="Gly residues" evidence="1">
    <location>
        <begin position="668"/>
        <end position="677"/>
    </location>
</feature>
<feature type="compositionally biased region" description="Acidic residues" evidence="1">
    <location>
        <begin position="202"/>
        <end position="213"/>
    </location>
</feature>
<proteinExistence type="predicted"/>
<keyword evidence="3" id="KW-1185">Reference proteome</keyword>
<feature type="compositionally biased region" description="Low complexity" evidence="1">
    <location>
        <begin position="578"/>
        <end position="606"/>
    </location>
</feature>
<feature type="region of interest" description="Disordered" evidence="1">
    <location>
        <begin position="29"/>
        <end position="682"/>
    </location>
</feature>
<evidence type="ECO:0000313" key="2">
    <source>
        <dbReference type="EMBL" id="MEQ3554629.1"/>
    </source>
</evidence>
<feature type="compositionally biased region" description="Low complexity" evidence="1">
    <location>
        <begin position="80"/>
        <end position="105"/>
    </location>
</feature>
<evidence type="ECO:0000313" key="3">
    <source>
        <dbReference type="Proteomes" id="UP001494902"/>
    </source>
</evidence>
<feature type="compositionally biased region" description="Low complexity" evidence="1">
    <location>
        <begin position="651"/>
        <end position="667"/>
    </location>
</feature>
<comment type="caution">
    <text evidence="2">The sequence shown here is derived from an EMBL/GenBank/DDBJ whole genome shotgun (WGS) entry which is preliminary data.</text>
</comment>
<feature type="compositionally biased region" description="Low complexity" evidence="1">
    <location>
        <begin position="426"/>
        <end position="454"/>
    </location>
</feature>
<dbReference type="Proteomes" id="UP001494902">
    <property type="component" value="Unassembled WGS sequence"/>
</dbReference>
<dbReference type="Gene3D" id="2.60.40.10">
    <property type="entry name" value="Immunoglobulins"/>
    <property type="match status" value="1"/>
</dbReference>
<gene>
    <name evidence="2" type="ORF">WIS52_29535</name>
</gene>
<feature type="compositionally biased region" description="Basic and acidic residues" evidence="1">
    <location>
        <begin position="481"/>
        <end position="493"/>
    </location>
</feature>
<sequence length="870" mass="86597">MSTLALLGLWVVVLVAVGIAAFLRWGRNRDEHPTSDDEAPRTVADLVDRRARGLDDGRRRGDDSPRGGEDAGEQTGPVHAASTAEDAGAAAEAAGPEAAGSTGTSEDVTPAGPGSGADGADPVVADRDSDRAEADADPDSDHAAAERSTGRAVVGDPDGSRRAPGAGAVESEPPAQEPATDPRWSAIGPTISSAPDITEVGDTADPDEEDTDEIGAVAPSAPPLGPDVSTGPVGPPWSRGFKDGKPVGPAGHRPAPPRPRPVRSPVRRDPGISDTGDDRVGPSSSAPDIRPVPGIGLARGIGAVPRTGAGGTGSPARREPGSLLRPAPTPPSTPDGDPAPTDAREGRPALTTAREPTPPAETAEGPELAGSGVPGTPESAARVAGTVDTGSPDEESTATGAVDGTTEIGETTHAGAAPEHASGADTAASTEIAESAETAESTETTETTETAGTREGTDAGGASAVPGLPAASVRPAAPPRADPRSPVDPDLVKRVTAVPADRSGSRSAATPDTEREYREARDRIAATHGWIGRVPEQAGSPEPEDATPPRAWGTIGLAATGGVARDQDPPEPPPRPAPRLLRSARPSGDAADTPPVARAVPAAPATETDPGTSTGTGEVPVPPMEAPRDMTAPMTPAVEPLDTETPGAPVDGAPGHTAAPDATAPAVGGDGVGGGAGVRDEGDVTLRLGRSGTEPAPVVPGTPPQDVEVRVLGPGEAPLGGAAVTVRDRASRTIGSAVTGDDGLARVAVPGAGRFVVVAGTAGFRPGVTACAVADSTAQTVLVLRRSAAVHGTIRTASGAAAVDTAVALEQDGDPVADTRTGRDGTYRIDDLDAGRYRLVVDLDGTQVPGTVDLTAGAEVAHDVTGGPRP</sequence>
<dbReference type="RefSeq" id="WP_349301698.1">
    <property type="nucleotide sequence ID" value="NZ_JBEDNQ010000015.1"/>
</dbReference>
<accession>A0ABV1KKX4</accession>
<name>A0ABV1KKX4_9PSEU</name>
<reference evidence="2 3" key="1">
    <citation type="submission" date="2024-03" db="EMBL/GenBank/DDBJ databases">
        <title>Draft genome sequence of Pseudonocardia nematodicida JCM 31783.</title>
        <authorList>
            <person name="Butdee W."/>
            <person name="Duangmal K."/>
        </authorList>
    </citation>
    <scope>NUCLEOTIDE SEQUENCE [LARGE SCALE GENOMIC DNA]</scope>
    <source>
        <strain evidence="2 3">JCM 31783</strain>
    </source>
</reference>
<dbReference type="EMBL" id="JBEDNQ010000015">
    <property type="protein sequence ID" value="MEQ3554629.1"/>
    <property type="molecule type" value="Genomic_DNA"/>
</dbReference>
<dbReference type="InterPro" id="IPR013783">
    <property type="entry name" value="Ig-like_fold"/>
</dbReference>